<evidence type="ECO:0000313" key="3">
    <source>
        <dbReference type="Proteomes" id="UP000027195"/>
    </source>
</evidence>
<dbReference type="Proteomes" id="UP000027195">
    <property type="component" value="Unassembled WGS sequence"/>
</dbReference>
<dbReference type="InParanoid" id="A0A067NDS3"/>
<evidence type="ECO:0000313" key="2">
    <source>
        <dbReference type="EMBL" id="KDQ21916.1"/>
    </source>
</evidence>
<proteinExistence type="predicted"/>
<dbReference type="HOGENOM" id="CLU_1948477_0_0_1"/>
<keyword evidence="3" id="KW-1185">Reference proteome</keyword>
<protein>
    <submittedName>
        <fullName evidence="2">Uncharacterized protein</fullName>
    </submittedName>
</protein>
<dbReference type="AlphaFoldDB" id="A0A067NDS3"/>
<dbReference type="EMBL" id="KL198016">
    <property type="protein sequence ID" value="KDQ21916.1"/>
    <property type="molecule type" value="Genomic_DNA"/>
</dbReference>
<gene>
    <name evidence="2" type="ORF">BOTBODRAFT_217175</name>
</gene>
<evidence type="ECO:0000256" key="1">
    <source>
        <dbReference type="SAM" id="MobiDB-lite"/>
    </source>
</evidence>
<reference evidence="3" key="1">
    <citation type="journal article" date="2014" name="Proc. Natl. Acad. Sci. U.S.A.">
        <title>Extensive sampling of basidiomycete genomes demonstrates inadequacy of the white-rot/brown-rot paradigm for wood decay fungi.</title>
        <authorList>
            <person name="Riley R."/>
            <person name="Salamov A.A."/>
            <person name="Brown D.W."/>
            <person name="Nagy L.G."/>
            <person name="Floudas D."/>
            <person name="Held B.W."/>
            <person name="Levasseur A."/>
            <person name="Lombard V."/>
            <person name="Morin E."/>
            <person name="Otillar R."/>
            <person name="Lindquist E.A."/>
            <person name="Sun H."/>
            <person name="LaButti K.M."/>
            <person name="Schmutz J."/>
            <person name="Jabbour D."/>
            <person name="Luo H."/>
            <person name="Baker S.E."/>
            <person name="Pisabarro A.G."/>
            <person name="Walton J.D."/>
            <person name="Blanchette R.A."/>
            <person name="Henrissat B."/>
            <person name="Martin F."/>
            <person name="Cullen D."/>
            <person name="Hibbett D.S."/>
            <person name="Grigoriev I.V."/>
        </authorList>
    </citation>
    <scope>NUCLEOTIDE SEQUENCE [LARGE SCALE GENOMIC DNA]</scope>
    <source>
        <strain evidence="3">FD-172 SS1</strain>
    </source>
</reference>
<accession>A0A067NDS3</accession>
<name>A0A067NDS3_BOTB1</name>
<sequence>MMSMSKTEPGLYKYFKRNLPRLGGRAYKQCTFEWALVASAYTLDRRDLSINIVGLVLEERGARIPCRAGPRPRSAVTGRRGQEDHTTRPLSPPVAVNAAAGAACPLDLALFLADPVGHDRWTTWGARRI</sequence>
<feature type="region of interest" description="Disordered" evidence="1">
    <location>
        <begin position="68"/>
        <end position="91"/>
    </location>
</feature>
<organism evidence="2 3">
    <name type="scientific">Botryobasidium botryosum (strain FD-172 SS1)</name>
    <dbReference type="NCBI Taxonomy" id="930990"/>
    <lineage>
        <taxon>Eukaryota</taxon>
        <taxon>Fungi</taxon>
        <taxon>Dikarya</taxon>
        <taxon>Basidiomycota</taxon>
        <taxon>Agaricomycotina</taxon>
        <taxon>Agaricomycetes</taxon>
        <taxon>Cantharellales</taxon>
        <taxon>Botryobasidiaceae</taxon>
        <taxon>Botryobasidium</taxon>
    </lineage>
</organism>